<dbReference type="OrthoDB" id="2274242at2759"/>
<feature type="region of interest" description="Disordered" evidence="1">
    <location>
        <begin position="28"/>
        <end position="52"/>
    </location>
</feature>
<dbReference type="AlphaFoldDB" id="A0A1X0QTX6"/>
<name>A0A1X0QTX6_RHIZD</name>
<organism evidence="2">
    <name type="scientific">Rhizopus microsporus var. microsporus</name>
    <dbReference type="NCBI Taxonomy" id="86635"/>
    <lineage>
        <taxon>Eukaryota</taxon>
        <taxon>Fungi</taxon>
        <taxon>Fungi incertae sedis</taxon>
        <taxon>Mucoromycota</taxon>
        <taxon>Mucoromycotina</taxon>
        <taxon>Mucoromycetes</taxon>
        <taxon>Mucorales</taxon>
        <taxon>Mucorineae</taxon>
        <taxon>Rhizopodaceae</taxon>
        <taxon>Rhizopus</taxon>
    </lineage>
</organism>
<accession>A0A1X0QTX6</accession>
<evidence type="ECO:0000313" key="2">
    <source>
        <dbReference type="EMBL" id="ORE03213.1"/>
    </source>
</evidence>
<dbReference type="Proteomes" id="UP000242414">
    <property type="component" value="Unassembled WGS sequence"/>
</dbReference>
<gene>
    <name evidence="2" type="ORF">BCV72DRAFT_338147</name>
</gene>
<reference evidence="2" key="1">
    <citation type="journal article" date="2016" name="Proc. Natl. Acad. Sci. U.S.A.">
        <title>Lipid metabolic changes in an early divergent fungus govern the establishment of a mutualistic symbiosis with endobacteria.</title>
        <authorList>
            <person name="Lastovetsky O.A."/>
            <person name="Gaspar M.L."/>
            <person name="Mondo S.J."/>
            <person name="LaButti K.M."/>
            <person name="Sandor L."/>
            <person name="Grigoriev I.V."/>
            <person name="Henry S.A."/>
            <person name="Pawlowska T.E."/>
        </authorList>
    </citation>
    <scope>NUCLEOTIDE SEQUENCE [LARGE SCALE GENOMIC DNA]</scope>
    <source>
        <strain evidence="2">ATCC 52814</strain>
    </source>
</reference>
<dbReference type="VEuPathDB" id="FungiDB:BCV72DRAFT_338147"/>
<sequence length="196" mass="22400">MLLLCCDIINRFALSHLSSAQRERVAASRRRRRAEQEEQEGSPVRRRGRPRVEPSQNIPAAYILQLSHIRPLDLECMDKECPYCHALHWIDNRKETSSMRNSIKSGYKCHMIVRERKANHENANEFGASEVGIKYNGTKYIVEGGVKLPKALKDMLDNLILNNNGSCEVLITFELQHSGLNVTLMIADRPESTLQE</sequence>
<dbReference type="EMBL" id="KV922013">
    <property type="protein sequence ID" value="ORE03213.1"/>
    <property type="molecule type" value="Genomic_DNA"/>
</dbReference>
<proteinExistence type="predicted"/>
<protein>
    <submittedName>
        <fullName evidence="2">Uncharacterized protein</fullName>
    </submittedName>
</protein>
<evidence type="ECO:0000256" key="1">
    <source>
        <dbReference type="SAM" id="MobiDB-lite"/>
    </source>
</evidence>